<feature type="domain" description="HTH iclR-type" evidence="6">
    <location>
        <begin position="189"/>
        <end position="224"/>
    </location>
</feature>
<proteinExistence type="predicted"/>
<dbReference type="RefSeq" id="WP_382392714.1">
    <property type="nucleotide sequence ID" value="NZ_JBHTCQ010000001.1"/>
</dbReference>
<dbReference type="InterPro" id="IPR019888">
    <property type="entry name" value="Tscrpt_reg_AsnC-like"/>
</dbReference>
<name>A0ABW2Q644_9MICO</name>
<dbReference type="InterPro" id="IPR005471">
    <property type="entry name" value="Tscrpt_reg_IclR_N"/>
</dbReference>
<dbReference type="InterPro" id="IPR036390">
    <property type="entry name" value="WH_DNA-bd_sf"/>
</dbReference>
<dbReference type="Proteomes" id="UP001596455">
    <property type="component" value="Unassembled WGS sequence"/>
</dbReference>
<evidence type="ECO:0000259" key="5">
    <source>
        <dbReference type="Pfam" id="PF01037"/>
    </source>
</evidence>
<dbReference type="InterPro" id="IPR011008">
    <property type="entry name" value="Dimeric_a/b-barrel"/>
</dbReference>
<protein>
    <submittedName>
        <fullName evidence="8">Lrp/AsnC family transcriptional regulator</fullName>
    </submittedName>
</protein>
<organism evidence="8 9">
    <name type="scientific">Georgenia alba</name>
    <dbReference type="NCBI Taxonomy" id="2233858"/>
    <lineage>
        <taxon>Bacteria</taxon>
        <taxon>Bacillati</taxon>
        <taxon>Actinomycetota</taxon>
        <taxon>Actinomycetes</taxon>
        <taxon>Micrococcales</taxon>
        <taxon>Bogoriellaceae</taxon>
        <taxon>Georgenia</taxon>
    </lineage>
</organism>
<dbReference type="Pfam" id="PF13404">
    <property type="entry name" value="HTH_AsnC-type"/>
    <property type="match status" value="1"/>
</dbReference>
<evidence type="ECO:0000313" key="9">
    <source>
        <dbReference type="Proteomes" id="UP001596455"/>
    </source>
</evidence>
<dbReference type="EMBL" id="JBHTCQ010000001">
    <property type="protein sequence ID" value="MFC7404890.1"/>
    <property type="molecule type" value="Genomic_DNA"/>
</dbReference>
<dbReference type="SUPFAM" id="SSF46785">
    <property type="entry name" value="Winged helix' DNA-binding domain"/>
    <property type="match status" value="2"/>
</dbReference>
<dbReference type="PANTHER" id="PTHR30154:SF34">
    <property type="entry name" value="TRANSCRIPTIONAL REGULATOR AZLB"/>
    <property type="match status" value="1"/>
</dbReference>
<dbReference type="PANTHER" id="PTHR30154">
    <property type="entry name" value="LEUCINE-RESPONSIVE REGULATORY PROTEIN"/>
    <property type="match status" value="1"/>
</dbReference>
<evidence type="ECO:0000256" key="3">
    <source>
        <dbReference type="ARBA" id="ARBA00023163"/>
    </source>
</evidence>
<evidence type="ECO:0000313" key="8">
    <source>
        <dbReference type="EMBL" id="MFC7404890.1"/>
    </source>
</evidence>
<evidence type="ECO:0000256" key="1">
    <source>
        <dbReference type="ARBA" id="ARBA00023015"/>
    </source>
</evidence>
<feature type="domain" description="Transcription regulator AsnC/Lrp ligand binding" evidence="5">
    <location>
        <begin position="246"/>
        <end position="312"/>
    </location>
</feature>
<keyword evidence="1" id="KW-0805">Transcription regulation</keyword>
<dbReference type="InterPro" id="IPR036388">
    <property type="entry name" value="WH-like_DNA-bd_sf"/>
</dbReference>
<dbReference type="Pfam" id="PF01037">
    <property type="entry name" value="AsnC_trans_reg"/>
    <property type="match status" value="1"/>
</dbReference>
<dbReference type="SMART" id="SM00344">
    <property type="entry name" value="HTH_ASNC"/>
    <property type="match status" value="1"/>
</dbReference>
<evidence type="ECO:0000256" key="2">
    <source>
        <dbReference type="ARBA" id="ARBA00023125"/>
    </source>
</evidence>
<evidence type="ECO:0000259" key="7">
    <source>
        <dbReference type="Pfam" id="PF13404"/>
    </source>
</evidence>
<reference evidence="9" key="1">
    <citation type="journal article" date="2019" name="Int. J. Syst. Evol. Microbiol.">
        <title>The Global Catalogue of Microorganisms (GCM) 10K type strain sequencing project: providing services to taxonomists for standard genome sequencing and annotation.</title>
        <authorList>
            <consortium name="The Broad Institute Genomics Platform"/>
            <consortium name="The Broad Institute Genome Sequencing Center for Infectious Disease"/>
            <person name="Wu L."/>
            <person name="Ma J."/>
        </authorList>
    </citation>
    <scope>NUCLEOTIDE SEQUENCE [LARGE SCALE GENOMIC DNA]</scope>
    <source>
        <strain evidence="9">JCM 1490</strain>
    </source>
</reference>
<dbReference type="Gene3D" id="3.30.70.920">
    <property type="match status" value="2"/>
</dbReference>
<sequence length="345" mass="37278">MQSGPLEPGDLDLVAALQIAPRAGVRLLADVLGVSPATVSKRLARLRERHALRIVGQGPWSLGSDATPYHVWIATRPGWSDAVAEAITELDEAQFVAVTAGRADVYCILHPFHRSDGAALLGTRLPAIDGIVRTRAELGLRRYFSGSGWRLRRLDAEQEAQLAEHRQGPLPKAAEVLGPDEVRVAGVLRHDGRSSTAEIARQLGMSASTAYRVTQSLLSRGLVQPRVEIEPAVLGYPLEVVLSTSTAPGSMEDVARALSDLPSARYVTTVAGTSSVIHQALFRHEDDLADFLSQDLGRQRGVTTFEISVVLRVLTRYWSKPAEPGAGRAGVSPAARRPGRRPRRP</sequence>
<feature type="domain" description="HTH asnC-type" evidence="7">
    <location>
        <begin position="10"/>
        <end position="47"/>
    </location>
</feature>
<accession>A0ABW2Q644</accession>
<keyword evidence="2" id="KW-0238">DNA-binding</keyword>
<evidence type="ECO:0000256" key="4">
    <source>
        <dbReference type="SAM" id="MobiDB-lite"/>
    </source>
</evidence>
<evidence type="ECO:0000259" key="6">
    <source>
        <dbReference type="Pfam" id="PF09339"/>
    </source>
</evidence>
<keyword evidence="9" id="KW-1185">Reference proteome</keyword>
<dbReference type="Pfam" id="PF09339">
    <property type="entry name" value="HTH_IclR"/>
    <property type="match status" value="1"/>
</dbReference>
<dbReference type="InterPro" id="IPR019887">
    <property type="entry name" value="Tscrpt_reg_AsnC/Lrp_C"/>
</dbReference>
<keyword evidence="3" id="KW-0804">Transcription</keyword>
<feature type="compositionally biased region" description="Low complexity" evidence="4">
    <location>
        <begin position="324"/>
        <end position="336"/>
    </location>
</feature>
<dbReference type="SUPFAM" id="SSF54909">
    <property type="entry name" value="Dimeric alpha+beta barrel"/>
    <property type="match status" value="2"/>
</dbReference>
<feature type="region of interest" description="Disordered" evidence="4">
    <location>
        <begin position="321"/>
        <end position="345"/>
    </location>
</feature>
<dbReference type="Gene3D" id="1.10.10.10">
    <property type="entry name" value="Winged helix-like DNA-binding domain superfamily/Winged helix DNA-binding domain"/>
    <property type="match status" value="2"/>
</dbReference>
<comment type="caution">
    <text evidence="8">The sequence shown here is derived from an EMBL/GenBank/DDBJ whole genome shotgun (WGS) entry which is preliminary data.</text>
</comment>
<gene>
    <name evidence="8" type="ORF">ACFQQL_07195</name>
</gene>
<dbReference type="InterPro" id="IPR000485">
    <property type="entry name" value="AsnC-type_HTH_dom"/>
</dbReference>